<dbReference type="InterPro" id="IPR043128">
    <property type="entry name" value="Rev_trsase/Diguanyl_cyclase"/>
</dbReference>
<name>A0A833WNX1_JUGRE</name>
<dbReference type="CDD" id="cd01647">
    <property type="entry name" value="RT_LTR"/>
    <property type="match status" value="1"/>
</dbReference>
<gene>
    <name evidence="4" type="ORF">F2P56_022691</name>
</gene>
<dbReference type="Gene3D" id="2.40.70.10">
    <property type="entry name" value="Acid Proteases"/>
    <property type="match status" value="1"/>
</dbReference>
<evidence type="ECO:0000313" key="5">
    <source>
        <dbReference type="Proteomes" id="UP000619265"/>
    </source>
</evidence>
<evidence type="ECO:0000313" key="4">
    <source>
        <dbReference type="EMBL" id="KAF5458678.1"/>
    </source>
</evidence>
<reference evidence="4" key="2">
    <citation type="submission" date="2020-03" db="EMBL/GenBank/DDBJ databases">
        <title>Walnut 2.0.</title>
        <authorList>
            <person name="Marrano A."/>
            <person name="Britton M."/>
            <person name="Zimin A.V."/>
            <person name="Zaini P.A."/>
            <person name="Workman R."/>
            <person name="Puiu D."/>
            <person name="Bianco L."/>
            <person name="Allen B.J."/>
            <person name="Troggio M."/>
            <person name="Leslie C.A."/>
            <person name="Timp W."/>
            <person name="Dendekar A."/>
            <person name="Salzberg S.L."/>
            <person name="Neale D.B."/>
        </authorList>
    </citation>
    <scope>NUCLEOTIDE SEQUENCE</scope>
    <source>
        <tissue evidence="4">Leaves</tissue>
    </source>
</reference>
<dbReference type="Pfam" id="PF17919">
    <property type="entry name" value="RT_RNaseH_2"/>
    <property type="match status" value="1"/>
</dbReference>
<sequence length="608" mass="68688">MARALNRMTEFLQQNFRPPQGDPNRAVQVGCTYERFLAHRIPAFTGEEDPMRARRWIQDLERTFEVCGCTEAQMVLYGSYMLQGEEANWWETKRPLLEMELGSLAVVSWQRFKKEFDDRYFPVSVRRQKAREFNNLVQGDMTAEQYARKFMKLGRFAPHLIATEELRVERFLEGLRPEIRRQVACLQIMEFQKLVDLASIAERENSFVVGSPPGQKRQSYVGEGSSSGSPQKFVQRTGARSQTTSGVRAGGRTPVCPRCNRAHEGDCGQRGIQCFRLTPGDVDYGTSETHDAGVITGRVRLYDFYACTLFDSGASQSFVSATFARMCNLVTEPLSQSLVVTVPNGEMVWCSKVALGCPLDFGGRTLDADLIIFKLLGFDIILVVSTPSEKKSLADTPVVEEFPNVFVDELPGLPPIRDMEFVTDLEPGAAPVHKAPYRMAPAELKELKTQLQELVGKGFIQPSTSPWGAPVLFVKKKDGTLRMCIDYRELNKVTIKNKYPLPRIDDLFDQLQGAAVFSKIDLRSGYYQLRIRDKDVPKTAFRTRKNTEFVWSDKCERSFQELKRRLTKAPVLALPEPHKPFVIFSDASKLGLGCVLMQEGCVVAYASR</sequence>
<dbReference type="InterPro" id="IPR043502">
    <property type="entry name" value="DNA/RNA_pol_sf"/>
</dbReference>
<evidence type="ECO:0000259" key="2">
    <source>
        <dbReference type="Pfam" id="PF03732"/>
    </source>
</evidence>
<dbReference type="Proteomes" id="UP000619265">
    <property type="component" value="Unassembled WGS sequence"/>
</dbReference>
<dbReference type="InterPro" id="IPR005162">
    <property type="entry name" value="Retrotrans_gag_dom"/>
</dbReference>
<dbReference type="SUPFAM" id="SSF56672">
    <property type="entry name" value="DNA/RNA polymerases"/>
    <property type="match status" value="1"/>
</dbReference>
<feature type="domain" description="Retrotransposon gag" evidence="2">
    <location>
        <begin position="80"/>
        <end position="177"/>
    </location>
</feature>
<dbReference type="Pfam" id="PF08284">
    <property type="entry name" value="RVP_2"/>
    <property type="match status" value="1"/>
</dbReference>
<proteinExistence type="predicted"/>
<accession>A0A833WNX1</accession>
<dbReference type="AlphaFoldDB" id="A0A833WNX1"/>
<dbReference type="EMBL" id="LIHL02000010">
    <property type="protein sequence ID" value="KAF5458678.1"/>
    <property type="molecule type" value="Genomic_DNA"/>
</dbReference>
<feature type="domain" description="Reverse transcriptase/retrotransposon-derived protein RNase H-like" evidence="3">
    <location>
        <begin position="551"/>
        <end position="608"/>
    </location>
</feature>
<organism evidence="4 5">
    <name type="scientific">Juglans regia</name>
    <name type="common">English walnut</name>
    <dbReference type="NCBI Taxonomy" id="51240"/>
    <lineage>
        <taxon>Eukaryota</taxon>
        <taxon>Viridiplantae</taxon>
        <taxon>Streptophyta</taxon>
        <taxon>Embryophyta</taxon>
        <taxon>Tracheophyta</taxon>
        <taxon>Spermatophyta</taxon>
        <taxon>Magnoliopsida</taxon>
        <taxon>eudicotyledons</taxon>
        <taxon>Gunneridae</taxon>
        <taxon>Pentapetalae</taxon>
        <taxon>rosids</taxon>
        <taxon>fabids</taxon>
        <taxon>Fagales</taxon>
        <taxon>Juglandaceae</taxon>
        <taxon>Juglans</taxon>
    </lineage>
</organism>
<dbReference type="CDD" id="cd00303">
    <property type="entry name" value="retropepsin_like"/>
    <property type="match status" value="1"/>
</dbReference>
<evidence type="ECO:0000256" key="1">
    <source>
        <dbReference type="SAM" id="MobiDB-lite"/>
    </source>
</evidence>
<dbReference type="Gene3D" id="3.10.10.10">
    <property type="entry name" value="HIV Type 1 Reverse Transcriptase, subunit A, domain 1"/>
    <property type="match status" value="1"/>
</dbReference>
<dbReference type="PANTHER" id="PTHR15503:SF45">
    <property type="entry name" value="RNA-DIRECTED DNA POLYMERASE HOMOLOG"/>
    <property type="match status" value="1"/>
</dbReference>
<feature type="compositionally biased region" description="Polar residues" evidence="1">
    <location>
        <begin position="224"/>
        <end position="246"/>
    </location>
</feature>
<dbReference type="InterPro" id="IPR021109">
    <property type="entry name" value="Peptidase_aspartic_dom_sf"/>
</dbReference>
<evidence type="ECO:0008006" key="6">
    <source>
        <dbReference type="Google" id="ProtNLM"/>
    </source>
</evidence>
<comment type="caution">
    <text evidence="4">The sequence shown here is derived from an EMBL/GenBank/DDBJ whole genome shotgun (WGS) entry which is preliminary data.</text>
</comment>
<feature type="region of interest" description="Disordered" evidence="1">
    <location>
        <begin position="208"/>
        <end position="250"/>
    </location>
</feature>
<dbReference type="InterPro" id="IPR041577">
    <property type="entry name" value="RT_RNaseH_2"/>
</dbReference>
<dbReference type="InterPro" id="IPR032567">
    <property type="entry name" value="RTL1-rel"/>
</dbReference>
<dbReference type="PANTHER" id="PTHR15503">
    <property type="entry name" value="LDOC1 RELATED"/>
    <property type="match status" value="1"/>
</dbReference>
<dbReference type="Gramene" id="Jr10_17410_p1">
    <property type="protein sequence ID" value="cds.Jr10_17410_p1"/>
    <property type="gene ID" value="Jr10_17410"/>
</dbReference>
<reference evidence="4" key="1">
    <citation type="submission" date="2015-10" db="EMBL/GenBank/DDBJ databases">
        <authorList>
            <person name="Martinez-Garcia P.J."/>
            <person name="Crepeau M.W."/>
            <person name="Puiu D."/>
            <person name="Gonzalez-Ibeas D."/>
            <person name="Whalen J."/>
            <person name="Stevens K."/>
            <person name="Paul R."/>
            <person name="Butterfield T."/>
            <person name="Britton M."/>
            <person name="Reagan R."/>
            <person name="Chakraborty S."/>
            <person name="Walawage S.L."/>
            <person name="Vasquez-Gross H.A."/>
            <person name="Cardeno C."/>
            <person name="Famula R."/>
            <person name="Pratt K."/>
            <person name="Kuruganti S."/>
            <person name="Aradhya M.K."/>
            <person name="Leslie C.A."/>
            <person name="Dandekar A.M."/>
            <person name="Salzberg S.L."/>
            <person name="Wegrzyn J.L."/>
            <person name="Langley C.H."/>
            <person name="Neale D.B."/>
        </authorList>
    </citation>
    <scope>NUCLEOTIDE SEQUENCE</scope>
    <source>
        <tissue evidence="4">Leaves</tissue>
    </source>
</reference>
<dbReference type="Pfam" id="PF03732">
    <property type="entry name" value="Retrotrans_gag"/>
    <property type="match status" value="1"/>
</dbReference>
<protein>
    <recommendedName>
        <fullName evidence="6">Retrotransposon gag domain-containing protein</fullName>
    </recommendedName>
</protein>
<evidence type="ECO:0000259" key="3">
    <source>
        <dbReference type="Pfam" id="PF17919"/>
    </source>
</evidence>
<dbReference type="Gene3D" id="3.30.70.270">
    <property type="match status" value="1"/>
</dbReference>